<protein>
    <submittedName>
        <fullName evidence="1">Type I-MYXAN CRISPR-associated protein Cas6/Cmx6</fullName>
    </submittedName>
</protein>
<sequence>MPIDHGYDLFLELTRLLPWFAEEALGGIHPIHGADTGHGELILNRRAKLVVRIAAARVADLSKLSGQAIQLGGNTLEIGAAKARPLTRHTPLFAHCVTTGSEDEVDFTNDIIRLLDELEIDSRFICGKRQTLKTPDGTVSGFSLMLHGLPVEHSLLVQQQGLGKHRKMGCGIFIPHKSITALT</sequence>
<keyword evidence="2" id="KW-1185">Reference proteome</keyword>
<dbReference type="Proteomes" id="UP000502260">
    <property type="component" value="Chromosome"/>
</dbReference>
<dbReference type="KEGG" id="slac:SKTS_33690"/>
<dbReference type="AlphaFoldDB" id="A0A6F8VF84"/>
<dbReference type="Pfam" id="PF09559">
    <property type="entry name" value="Cas6"/>
    <property type="match status" value="1"/>
</dbReference>
<evidence type="ECO:0000313" key="2">
    <source>
        <dbReference type="Proteomes" id="UP000502260"/>
    </source>
</evidence>
<proteinExistence type="predicted"/>
<organism evidence="1 2">
    <name type="scientific">Sulfurimicrobium lacus</name>
    <dbReference type="NCBI Taxonomy" id="2715678"/>
    <lineage>
        <taxon>Bacteria</taxon>
        <taxon>Pseudomonadati</taxon>
        <taxon>Pseudomonadota</taxon>
        <taxon>Betaproteobacteria</taxon>
        <taxon>Nitrosomonadales</taxon>
        <taxon>Sulfuricellaceae</taxon>
        <taxon>Sulfurimicrobium</taxon>
    </lineage>
</organism>
<gene>
    <name evidence="1" type="ORF">SKTS_33690</name>
</gene>
<evidence type="ECO:0000313" key="1">
    <source>
        <dbReference type="EMBL" id="BCB28483.1"/>
    </source>
</evidence>
<name>A0A6F8VF84_9PROT</name>
<dbReference type="EMBL" id="AP022853">
    <property type="protein sequence ID" value="BCB28483.1"/>
    <property type="molecule type" value="Genomic_DNA"/>
</dbReference>
<accession>A0A6F8VF84</accession>
<dbReference type="NCBIfam" id="TIGR02807">
    <property type="entry name" value="cas6_cmx6"/>
    <property type="match status" value="1"/>
</dbReference>
<dbReference type="InterPro" id="IPR014174">
    <property type="entry name" value="CRISPR-assoc_prot_Cas6/Cmx6"/>
</dbReference>
<reference evidence="2" key="1">
    <citation type="submission" date="2020-03" db="EMBL/GenBank/DDBJ databases">
        <title>Complete genome sequence of sulfur-oxidizing bacterium skT11.</title>
        <authorList>
            <person name="Kanda M."/>
            <person name="Kojima H."/>
            <person name="Fukui M."/>
        </authorList>
    </citation>
    <scope>NUCLEOTIDE SEQUENCE [LARGE SCALE GENOMIC DNA]</scope>
    <source>
        <strain evidence="2">skT11</strain>
    </source>
</reference>